<dbReference type="eggNOG" id="ENOG502S27Z">
    <property type="taxonomic scope" value="Eukaryota"/>
</dbReference>
<dbReference type="RefSeq" id="XP_003063393.1">
    <property type="nucleotide sequence ID" value="XM_003063347.1"/>
</dbReference>
<dbReference type="AlphaFoldDB" id="C1N5N3"/>
<reference evidence="2 3" key="1">
    <citation type="journal article" date="2009" name="Science">
        <title>Green evolution and dynamic adaptations revealed by genomes of the marine picoeukaryotes Micromonas.</title>
        <authorList>
            <person name="Worden A.Z."/>
            <person name="Lee J.H."/>
            <person name="Mock T."/>
            <person name="Rouze P."/>
            <person name="Simmons M.P."/>
            <person name="Aerts A.L."/>
            <person name="Allen A.E."/>
            <person name="Cuvelier M.L."/>
            <person name="Derelle E."/>
            <person name="Everett M.V."/>
            <person name="Foulon E."/>
            <person name="Grimwood J."/>
            <person name="Gundlach H."/>
            <person name="Henrissat B."/>
            <person name="Napoli C."/>
            <person name="McDonald S.M."/>
            <person name="Parker M.S."/>
            <person name="Rombauts S."/>
            <person name="Salamov A."/>
            <person name="Von Dassow P."/>
            <person name="Badger J.H."/>
            <person name="Coutinho P.M."/>
            <person name="Demir E."/>
            <person name="Dubchak I."/>
            <person name="Gentemann C."/>
            <person name="Eikrem W."/>
            <person name="Gready J.E."/>
            <person name="John U."/>
            <person name="Lanier W."/>
            <person name="Lindquist E.A."/>
            <person name="Lucas S."/>
            <person name="Mayer K.F."/>
            <person name="Moreau H."/>
            <person name="Not F."/>
            <person name="Otillar R."/>
            <person name="Panaud O."/>
            <person name="Pangilinan J."/>
            <person name="Paulsen I."/>
            <person name="Piegu B."/>
            <person name="Poliakov A."/>
            <person name="Robbens S."/>
            <person name="Schmutz J."/>
            <person name="Toulza E."/>
            <person name="Wyss T."/>
            <person name="Zelensky A."/>
            <person name="Zhou K."/>
            <person name="Armbrust E.V."/>
            <person name="Bhattacharya D."/>
            <person name="Goodenough U.W."/>
            <person name="Van de Peer Y."/>
            <person name="Grigoriev I.V."/>
        </authorList>
    </citation>
    <scope>NUCLEOTIDE SEQUENCE [LARGE SCALE GENOMIC DNA]</scope>
    <source>
        <strain evidence="2 3">CCMP1545</strain>
    </source>
</reference>
<dbReference type="OrthoDB" id="410247at2759"/>
<evidence type="ECO:0000313" key="3">
    <source>
        <dbReference type="Proteomes" id="UP000001876"/>
    </source>
</evidence>
<accession>C1N5N3</accession>
<name>C1N5N3_MICPC</name>
<dbReference type="EMBL" id="GG663748">
    <property type="protein sequence ID" value="EEH52529.1"/>
    <property type="molecule type" value="Genomic_DNA"/>
</dbReference>
<gene>
    <name evidence="2" type="ORF">MICPUCDRAFT_52982</name>
</gene>
<feature type="region of interest" description="Disordered" evidence="1">
    <location>
        <begin position="138"/>
        <end position="186"/>
    </location>
</feature>
<feature type="compositionally biased region" description="Acidic residues" evidence="1">
    <location>
        <begin position="505"/>
        <end position="520"/>
    </location>
</feature>
<dbReference type="GeneID" id="9688628"/>
<evidence type="ECO:0000313" key="2">
    <source>
        <dbReference type="EMBL" id="EEH52529.1"/>
    </source>
</evidence>
<evidence type="ECO:0000256" key="1">
    <source>
        <dbReference type="SAM" id="MobiDB-lite"/>
    </source>
</evidence>
<dbReference type="Proteomes" id="UP000001876">
    <property type="component" value="Unassembled WGS sequence"/>
</dbReference>
<feature type="compositionally biased region" description="Acidic residues" evidence="1">
    <location>
        <begin position="464"/>
        <end position="480"/>
    </location>
</feature>
<feature type="region of interest" description="Disordered" evidence="1">
    <location>
        <begin position="446"/>
        <end position="480"/>
    </location>
</feature>
<feature type="region of interest" description="Disordered" evidence="1">
    <location>
        <begin position="503"/>
        <end position="528"/>
    </location>
</feature>
<organism evidence="3">
    <name type="scientific">Micromonas pusilla (strain CCMP1545)</name>
    <name type="common">Picoplanktonic green alga</name>
    <dbReference type="NCBI Taxonomy" id="564608"/>
    <lineage>
        <taxon>Eukaryota</taxon>
        <taxon>Viridiplantae</taxon>
        <taxon>Chlorophyta</taxon>
        <taxon>Mamiellophyceae</taxon>
        <taxon>Mamiellales</taxon>
        <taxon>Mamiellaceae</taxon>
        <taxon>Micromonas</taxon>
    </lineage>
</organism>
<keyword evidence="3" id="KW-1185">Reference proteome</keyword>
<feature type="compositionally biased region" description="Acidic residues" evidence="1">
    <location>
        <begin position="169"/>
        <end position="183"/>
    </location>
</feature>
<proteinExistence type="predicted"/>
<protein>
    <submittedName>
        <fullName evidence="2">Predicted protein</fullName>
    </submittedName>
</protein>
<sequence>MGDVVVAEDVPQPVSALVRVRIRSNPLEPARTRANPRVVSRVARGIRRRFETQTRKRPFPPETHISPRPVAVSFSPPPQGELAERVEFQSFTCDTQDREDHTFNGIFFDVGASTSLPFQYIEIHSLWVRGELGPVTVHATPNSHRGNFAPARDDDATTATDGADGETRQEEEEEDEDEDEDDGWYNWHHAHDPRLARRRGGEIPKVYDARAWTKVFDATLEPSFDELVELKLSEPITVAGGDTVGLYVHSALPGDRGVVYDDARWSDDDAHSKDDGKLVIYHGTAHLSKTPFGHRAPWGGDALRVRRQFVGRVSYAVRWMRWNPETHDRFPFGFRKAVETTLLCARSTEKNCYLTHLGDEIVFYIMNKCGWDWFGTNMRDAETEAAIKLEDEAKAEAAKKRRTDALAEMFNVSPEEAIALSAQMQPAVLQMLHANNYNQAMFAPPPTTTSGVHPGGHPPAEFDAAFDDEETDDESDDGGDVYEHLVSYENGEPDEAYVLEVAVDSSDEGDEEEEEEEAAAEADARRSV</sequence>
<dbReference type="KEGG" id="mpp:MICPUCDRAFT_52982"/>